<feature type="region of interest" description="Disordered" evidence="6">
    <location>
        <begin position="869"/>
        <end position="890"/>
    </location>
</feature>
<dbReference type="InterPro" id="IPR011011">
    <property type="entry name" value="Znf_FYVE_PHD"/>
</dbReference>
<feature type="region of interest" description="Disordered" evidence="6">
    <location>
        <begin position="323"/>
        <end position="346"/>
    </location>
</feature>
<comment type="caution">
    <text evidence="8">The sequence shown here is derived from an EMBL/GenBank/DDBJ whole genome shotgun (WGS) entry which is preliminary data.</text>
</comment>
<feature type="region of interest" description="Disordered" evidence="6">
    <location>
        <begin position="475"/>
        <end position="496"/>
    </location>
</feature>
<dbReference type="GO" id="GO:0140566">
    <property type="term" value="F:histone reader activity"/>
    <property type="evidence" value="ECO:0007669"/>
    <property type="project" value="InterPro"/>
</dbReference>
<feature type="compositionally biased region" description="Basic and acidic residues" evidence="6">
    <location>
        <begin position="679"/>
        <end position="688"/>
    </location>
</feature>
<dbReference type="InterPro" id="IPR056280">
    <property type="entry name" value="AIPP2-like_SPOC"/>
</dbReference>
<evidence type="ECO:0000256" key="6">
    <source>
        <dbReference type="SAM" id="MobiDB-lite"/>
    </source>
</evidence>
<dbReference type="SUPFAM" id="SSF57903">
    <property type="entry name" value="FYVE/PHD zinc finger"/>
    <property type="match status" value="1"/>
</dbReference>
<keyword evidence="2" id="KW-0863">Zinc-finger</keyword>
<feature type="region of interest" description="Disordered" evidence="6">
    <location>
        <begin position="1315"/>
        <end position="1335"/>
    </location>
</feature>
<keyword evidence="5" id="KW-0804">Transcription</keyword>
<name>A0AAD8HHJ3_9APIA</name>
<dbReference type="EMBL" id="JAUIZM010000009">
    <property type="protein sequence ID" value="KAK1366328.1"/>
    <property type="molecule type" value="Genomic_DNA"/>
</dbReference>
<feature type="compositionally biased region" description="Basic and acidic residues" evidence="6">
    <location>
        <begin position="658"/>
        <end position="669"/>
    </location>
</feature>
<dbReference type="PANTHER" id="PTHR33304">
    <property type="match status" value="1"/>
</dbReference>
<keyword evidence="9" id="KW-1185">Reference proteome</keyword>
<feature type="compositionally biased region" description="Polar residues" evidence="6">
    <location>
        <begin position="1195"/>
        <end position="1215"/>
    </location>
</feature>
<feature type="compositionally biased region" description="Polar residues" evidence="6">
    <location>
        <begin position="1326"/>
        <end position="1335"/>
    </location>
</feature>
<feature type="region of interest" description="Disordered" evidence="6">
    <location>
        <begin position="1189"/>
        <end position="1215"/>
    </location>
</feature>
<feature type="compositionally biased region" description="Polar residues" evidence="6">
    <location>
        <begin position="689"/>
        <end position="704"/>
    </location>
</feature>
<proteinExistence type="predicted"/>
<keyword evidence="1" id="KW-0479">Metal-binding</keyword>
<dbReference type="InterPro" id="IPR013083">
    <property type="entry name" value="Znf_RING/FYVE/PHD"/>
</dbReference>
<dbReference type="GO" id="GO:0008270">
    <property type="term" value="F:zinc ion binding"/>
    <property type="evidence" value="ECO:0007669"/>
    <property type="project" value="UniProtKB-KW"/>
</dbReference>
<dbReference type="InterPro" id="IPR049914">
    <property type="entry name" value="PHD1-3/5-6"/>
</dbReference>
<feature type="domain" description="AIPP2-like SPOC-like" evidence="7">
    <location>
        <begin position="965"/>
        <end position="1096"/>
    </location>
</feature>
<evidence type="ECO:0000256" key="2">
    <source>
        <dbReference type="ARBA" id="ARBA00022771"/>
    </source>
</evidence>
<dbReference type="PANTHER" id="PTHR33304:SF9">
    <property type="entry name" value="RING_FYVE_PHD ZINC FINGER SUPERFAMILY PROTEIN"/>
    <property type="match status" value="1"/>
</dbReference>
<accession>A0AAD8HHJ3</accession>
<reference evidence="8" key="2">
    <citation type="submission" date="2023-05" db="EMBL/GenBank/DDBJ databases">
        <authorList>
            <person name="Schelkunov M.I."/>
        </authorList>
    </citation>
    <scope>NUCLEOTIDE SEQUENCE</scope>
    <source>
        <strain evidence="8">Hsosn_3</strain>
        <tissue evidence="8">Leaf</tissue>
    </source>
</reference>
<dbReference type="Gene3D" id="3.30.40.10">
    <property type="entry name" value="Zinc/RING finger domain, C3HC4 (zinc finger)"/>
    <property type="match status" value="1"/>
</dbReference>
<protein>
    <recommendedName>
        <fullName evidence="7">AIPP2-like SPOC-like domain-containing protein</fullName>
    </recommendedName>
</protein>
<evidence type="ECO:0000256" key="1">
    <source>
        <dbReference type="ARBA" id="ARBA00022723"/>
    </source>
</evidence>
<reference evidence="8" key="1">
    <citation type="submission" date="2023-02" db="EMBL/GenBank/DDBJ databases">
        <title>Genome of toxic invasive species Heracleum sosnowskyi carries increased number of genes despite the absence of recent whole-genome duplications.</title>
        <authorList>
            <person name="Schelkunov M."/>
            <person name="Shtratnikova V."/>
            <person name="Makarenko M."/>
            <person name="Klepikova A."/>
            <person name="Omelchenko D."/>
            <person name="Novikova G."/>
            <person name="Obukhova E."/>
            <person name="Bogdanov V."/>
            <person name="Penin A."/>
            <person name="Logacheva M."/>
        </authorList>
    </citation>
    <scope>NUCLEOTIDE SEQUENCE</scope>
    <source>
        <strain evidence="8">Hsosn_3</strain>
        <tissue evidence="8">Leaf</tissue>
    </source>
</reference>
<dbReference type="Pfam" id="PF23121">
    <property type="entry name" value="SPOC_AIPP2"/>
    <property type="match status" value="1"/>
</dbReference>
<evidence type="ECO:0000313" key="8">
    <source>
        <dbReference type="EMBL" id="KAK1366328.1"/>
    </source>
</evidence>
<evidence type="ECO:0000256" key="3">
    <source>
        <dbReference type="ARBA" id="ARBA00022833"/>
    </source>
</evidence>
<keyword evidence="3" id="KW-0862">Zinc</keyword>
<organism evidence="8 9">
    <name type="scientific">Heracleum sosnowskyi</name>
    <dbReference type="NCBI Taxonomy" id="360622"/>
    <lineage>
        <taxon>Eukaryota</taxon>
        <taxon>Viridiplantae</taxon>
        <taxon>Streptophyta</taxon>
        <taxon>Embryophyta</taxon>
        <taxon>Tracheophyta</taxon>
        <taxon>Spermatophyta</taxon>
        <taxon>Magnoliopsida</taxon>
        <taxon>eudicotyledons</taxon>
        <taxon>Gunneridae</taxon>
        <taxon>Pentapetalae</taxon>
        <taxon>asterids</taxon>
        <taxon>campanulids</taxon>
        <taxon>Apiales</taxon>
        <taxon>Apiaceae</taxon>
        <taxon>Apioideae</taxon>
        <taxon>apioid superclade</taxon>
        <taxon>Tordylieae</taxon>
        <taxon>Tordyliinae</taxon>
        <taxon>Heracleum</taxon>
    </lineage>
</organism>
<dbReference type="GO" id="GO:0034244">
    <property type="term" value="P:negative regulation of transcription elongation by RNA polymerase II"/>
    <property type="evidence" value="ECO:0007669"/>
    <property type="project" value="InterPro"/>
</dbReference>
<feature type="compositionally biased region" description="Basic and acidic residues" evidence="6">
    <location>
        <begin position="628"/>
        <end position="642"/>
    </location>
</feature>
<evidence type="ECO:0000256" key="4">
    <source>
        <dbReference type="ARBA" id="ARBA00023015"/>
    </source>
</evidence>
<dbReference type="Proteomes" id="UP001237642">
    <property type="component" value="Unassembled WGS sequence"/>
</dbReference>
<sequence>MVKRKERIVTDLYKLEVPSQPNKRIYRHPMHQNINVRVDPGTCNVCSAPCSSCLHVNQTCMEPKIAESLDDTSRESAISYSVDDTVQTEKSIGCRSSQRTTSEASNMIIVNSNLDSCNENAERKAGLKHSNISGKSQDVEVPKKVLSGGSVRGKLRTPNPDKKDADDGAAINKFVDLRGLEGHDDNISCVSASDEASNICTSSKGITDTKVIKTSTASPRSLSSEEDIKAGQPEEASFMNKHESEGIQNKPSGEVVSRAVCRQKSASYASHDIQDNKHGHVGGNSEPSATECPKAEAESDCDDLLTKNLNSLERNKEVAKASELLALPEGRETSMHSDPVNESDESDILEQDVKVCDICGDAGREDLLAVCCSCSEGAEHTYCMKEMMDKIPEGDWLCEDCKSEKSKAQEKVKYVLVDGDGVDFKNADLCGKLDGLDTDAKNSKAEMDSSHVKISRKREADNAEVSSAAKRQVFESKIRSPSVSSPRRSGMLSRDGSFKNLDRERVKPNSQITPGVQTGKGALEVAYPSLDARLHTSRGTFLRSKSFSSASAKQKVKHVDELVLQKHKSNREAASLGTKEGVNRTMGKSRSFHAVNSGGSNFTDSKAKASSPKFSHGQDTKGQKHTKERSLVERKNSLRLERPPVNSAVTTSTTSSPRVDRNLPVRDETVSFSLTSNNREFKSMHSDNRLTQLSRPGSKVTNKGSEVPVPSGEGTRQLSASEEKSLQARTKDDGSSTPLSTGGPIRKFNESLPDGLSKARVLRNQVESAKEISNSQPKHSTAGGKITPCQNCKDVGHSAEFCTIDSPEQSLLPDVHTSRSSKDLIHEDNKLKAAIEAALLKKPGIYRKNRAQDHSDELTVPGINGEVCSQDQLSNTRNPRKLVSGDEVSKEPASAWNTNIESVKQATGSSMKQFTNSAEAVNASLHRPIAPASGKSVMMDMLSNAPVSISDLSIMPAIPMHEYIWQGCFEVCRSGKQSGCYDGFQAHLSAGASPRVLETVNKFPSTVLLNELPRRSVWPVQFEETGVCEDHIALYFFARDLESYEKSYKSILESMIRNDLALKGNIDGVEILIFPSNQLPVKYQRWNTMFFFWGVFRGKRNSCLQKVPVSPKRTAGSLDTRTAMMTSLVLDKDLPACNKAGKMTSDVHSLINLQCLPSTEKMNGNSNGKAVSLFQPSDWVNSTKEQQGYRLDCNSMPTDQMKSPQSLKDTRSRTNSLERQVDQDFKLIKEAATQVASSACDSNPSDEKKTSHLSTPYNLYPLPQIHNKVSAGVQYPATTQSLVEAGNEEKLRIRNSKFEGFLETETVADRVAMKYPSPKEPCSKPLSDTKQSNFDSSVSKSEANFAGSSQAVHGNDRNNIFDNGGIINKKPRLDYSDLYDSTDHMSSSRDSLVIQDSTSIFPVHWKYREGSNEMLIRTPENAERHFFPVDPYHVNHVDIGDSSILRKRGLSENVEEPLQDKIPNLNLALGAEMKLPPKQSLPHFLAAEIEKNKHNQSSGKLPLEQSLPHFLAAQIEKNNQDHPPGRTVTTAEEDVSAALSLSLSFPFVDKDKADRPVETKELLPLERRHEVNFFRGFSDK</sequence>
<gene>
    <name evidence="8" type="ORF">POM88_041889</name>
</gene>
<feature type="compositionally biased region" description="Low complexity" evidence="6">
    <location>
        <begin position="479"/>
        <end position="489"/>
    </location>
</feature>
<evidence type="ECO:0000259" key="7">
    <source>
        <dbReference type="Pfam" id="PF23121"/>
    </source>
</evidence>
<evidence type="ECO:0000313" key="9">
    <source>
        <dbReference type="Proteomes" id="UP001237642"/>
    </source>
</evidence>
<feature type="region of interest" description="Disordered" evidence="6">
    <location>
        <begin position="267"/>
        <end position="295"/>
    </location>
</feature>
<feature type="region of interest" description="Disordered" evidence="6">
    <location>
        <begin position="148"/>
        <end position="167"/>
    </location>
</feature>
<evidence type="ECO:0000256" key="5">
    <source>
        <dbReference type="ARBA" id="ARBA00023163"/>
    </source>
</evidence>
<keyword evidence="4" id="KW-0805">Transcription regulation</keyword>
<feature type="compositionally biased region" description="Basic and acidic residues" evidence="6">
    <location>
        <begin position="721"/>
        <end position="734"/>
    </location>
</feature>
<feature type="region of interest" description="Disordered" evidence="6">
    <location>
        <begin position="569"/>
        <end position="756"/>
    </location>
</feature>